<feature type="domain" description="B5" evidence="11">
    <location>
        <begin position="301"/>
        <end position="382"/>
    </location>
</feature>
<dbReference type="Pfam" id="PF03147">
    <property type="entry name" value="FDX-ACB"/>
    <property type="match status" value="1"/>
</dbReference>
<dbReference type="SMART" id="SM00874">
    <property type="entry name" value="B5"/>
    <property type="match status" value="1"/>
</dbReference>
<dbReference type="SUPFAM" id="SSF46955">
    <property type="entry name" value="Putative DNA-binding domain"/>
    <property type="match status" value="2"/>
</dbReference>
<dbReference type="Pfam" id="PF03484">
    <property type="entry name" value="B5"/>
    <property type="match status" value="1"/>
</dbReference>
<dbReference type="GO" id="GO:0000287">
    <property type="term" value="F:magnesium ion binding"/>
    <property type="evidence" value="ECO:0007669"/>
    <property type="project" value="InterPro"/>
</dbReference>
<sequence>MKFSWKWIKELTNLPNITLAESITKLTLAGFEIEAISDRKDINDTTLELSITANRSDAASIIGIARELKTIFKNTKLLTIKKDIKVNTNHKPINTIEITKSKFTNQKLSDIKITIINHIKIQDSPEWLINKLQACEITQNNTLSNISEYINIKWGQDIAIFDINKIDNKKFEAASIAIGHINIQEYISPIITSDKKPNHFIESLTYKNSLISLLGIKSNSDFYCDKNTSSIIIFGHICKPEYIKKATKLLKYKTEKSQRHIKGLSRNDFINAYDETISLVLKLTKTHTKQIANYIWHKQNNQSTNILIHTQNVKNILGTIDKTRHLKTEEIITILEQLNFQPKPHSNFIEINIPEYRKNDIKRKIDVIEEIGRIYGFNHFIDKLPRKQYKGYVSKINTLIKKVRNILKQLGLHEIINYSLINTDNPKHKFHISLHNPLQEDQRYLRKHLSYNLLNTSTYNNKQNNKFMQCFEIGKTFQLKRSIKNKKQIYYQENIHLAGIIGKDNFSKRLWSEHGQALSWFQAKGLLETLFEQIHAKIEWTNNKSKNLNITENYQSIINMCHPCKLAILTNTINQKIVGIFGELNINYSKKINQNYKNYIFELDLREVIKTIQVKKHLSYIFTKYSSYPNVTRNVCLKLNKTITAKSIKKILISHNKPLIESVEIIDEYYANNYREESRNVSYKIIYRSLIKTLNDNDINEIDKKLNKVIKHINTIISLRVSHKPDSVL</sequence>
<evidence type="ECO:0000259" key="10">
    <source>
        <dbReference type="PROSITE" id="PS51447"/>
    </source>
</evidence>
<dbReference type="InterPro" id="IPR005147">
    <property type="entry name" value="tRNA_synthase_B5-dom"/>
</dbReference>
<dbReference type="SMART" id="SM00896">
    <property type="entry name" value="FDX-ACB"/>
    <property type="match status" value="1"/>
</dbReference>
<evidence type="ECO:0000256" key="4">
    <source>
        <dbReference type="ARBA" id="ARBA00022723"/>
    </source>
</evidence>
<reference evidence="12" key="2">
    <citation type="submission" date="2019-04" db="EMBL/GenBank/DDBJ databases">
        <authorList>
            <person name="Pasella M."/>
        </authorList>
    </citation>
    <scope>NUCLEOTIDE SEQUENCE</scope>
    <source>
        <strain evidence="12">HV05551</strain>
    </source>
</reference>
<dbReference type="GO" id="GO:0009328">
    <property type="term" value="C:phenylalanine-tRNA ligase complex"/>
    <property type="evidence" value="ECO:0007669"/>
    <property type="project" value="TreeGrafter"/>
</dbReference>
<dbReference type="Gene3D" id="3.30.70.380">
    <property type="entry name" value="Ferrodoxin-fold anticodon-binding domain"/>
    <property type="match status" value="1"/>
</dbReference>
<dbReference type="GO" id="GO:0005524">
    <property type="term" value="F:ATP binding"/>
    <property type="evidence" value="ECO:0007669"/>
    <property type="project" value="UniProtKB-KW"/>
</dbReference>
<dbReference type="Pfam" id="PF03483">
    <property type="entry name" value="B3_4"/>
    <property type="match status" value="1"/>
</dbReference>
<keyword evidence="4" id="KW-0479">Metal-binding</keyword>
<evidence type="ECO:0000256" key="5">
    <source>
        <dbReference type="ARBA" id="ARBA00022741"/>
    </source>
</evidence>
<dbReference type="EC" id="6.1.1.20" evidence="2"/>
<evidence type="ECO:0000259" key="11">
    <source>
        <dbReference type="PROSITE" id="PS51483"/>
    </source>
</evidence>
<dbReference type="SUPFAM" id="SSF55681">
    <property type="entry name" value="Class II aaRS and biotin synthetases"/>
    <property type="match status" value="1"/>
</dbReference>
<dbReference type="Gene3D" id="3.50.40.10">
    <property type="entry name" value="Phenylalanyl-trna Synthetase, Chain B, domain 3"/>
    <property type="match status" value="1"/>
</dbReference>
<evidence type="ECO:0000256" key="9">
    <source>
        <dbReference type="ARBA" id="ARBA00023146"/>
    </source>
</evidence>
<dbReference type="GO" id="GO:0006432">
    <property type="term" value="P:phenylalanyl-tRNA aminoacylation"/>
    <property type="evidence" value="ECO:0007669"/>
    <property type="project" value="InterPro"/>
</dbReference>
<evidence type="ECO:0000256" key="6">
    <source>
        <dbReference type="ARBA" id="ARBA00022840"/>
    </source>
</evidence>
<feature type="domain" description="FDX-ACB" evidence="10">
    <location>
        <begin position="626"/>
        <end position="720"/>
    </location>
</feature>
<name>A0A4D6WXE4_9FLOR</name>
<keyword evidence="5" id="KW-0547">Nucleotide-binding</keyword>
<evidence type="ECO:0000313" key="12">
    <source>
        <dbReference type="EMBL" id="QCI07100.1"/>
    </source>
</evidence>
<dbReference type="InterPro" id="IPR045060">
    <property type="entry name" value="Phe-tRNA-ligase_IIc_bsu"/>
</dbReference>
<organism evidence="12">
    <name type="scientific">Hypnea pannosa</name>
    <dbReference type="NCBI Taxonomy" id="105607"/>
    <lineage>
        <taxon>Eukaryota</taxon>
        <taxon>Rhodophyta</taxon>
        <taxon>Florideophyceae</taxon>
        <taxon>Rhodymeniophycidae</taxon>
        <taxon>Gigartinales</taxon>
        <taxon>Hypneaceae</taxon>
        <taxon>Hypnea</taxon>
    </lineage>
</organism>
<keyword evidence="12" id="KW-0934">Plastid</keyword>
<dbReference type="SUPFAM" id="SSF56037">
    <property type="entry name" value="PheT/TilS domain"/>
    <property type="match status" value="1"/>
</dbReference>
<dbReference type="GO" id="GO:0004826">
    <property type="term" value="F:phenylalanine-tRNA ligase activity"/>
    <property type="evidence" value="ECO:0007669"/>
    <property type="project" value="UniProtKB-EC"/>
</dbReference>
<dbReference type="Gene3D" id="3.30.930.10">
    <property type="entry name" value="Bira Bifunctional Protein, Domain 2"/>
    <property type="match status" value="1"/>
</dbReference>
<dbReference type="InterPro" id="IPR005121">
    <property type="entry name" value="Fdx_antiC-bd"/>
</dbReference>
<evidence type="ECO:0000256" key="1">
    <source>
        <dbReference type="ARBA" id="ARBA00001946"/>
    </source>
</evidence>
<reference evidence="12" key="1">
    <citation type="journal article" date="2019" name="Mol. Phylogenet. Evol.">
        <title>Morphological evolution and classification of the red algal order Ceramiales inferred using plastid phylogenomics.</title>
        <authorList>
            <person name="Diaz-Tapia P."/>
            <person name="Pasella M.M."/>
            <person name="Verbruggen H."/>
            <person name="Maggs C.A."/>
        </authorList>
    </citation>
    <scope>NUCLEOTIDE SEQUENCE</scope>
    <source>
        <strain evidence="12">HV05551</strain>
    </source>
</reference>
<evidence type="ECO:0000256" key="2">
    <source>
        <dbReference type="ARBA" id="ARBA00012814"/>
    </source>
</evidence>
<dbReference type="InterPro" id="IPR045864">
    <property type="entry name" value="aa-tRNA-synth_II/BPL/LPL"/>
</dbReference>
<dbReference type="PANTHER" id="PTHR10947">
    <property type="entry name" value="PHENYLALANYL-TRNA SYNTHETASE BETA CHAIN AND LEUCINE-RICH REPEAT-CONTAINING PROTEIN 47"/>
    <property type="match status" value="1"/>
</dbReference>
<dbReference type="Pfam" id="PF17759">
    <property type="entry name" value="tRNA_synthFbeta"/>
    <property type="match status" value="1"/>
</dbReference>
<proteinExistence type="predicted"/>
<accession>A0A4D6WXE4</accession>
<keyword evidence="8" id="KW-0648">Protein biosynthesis</keyword>
<dbReference type="SUPFAM" id="SSF54991">
    <property type="entry name" value="Anticodon-binding domain of PheRS"/>
    <property type="match status" value="1"/>
</dbReference>
<comment type="cofactor">
    <cofactor evidence="1">
        <name>Mg(2+)</name>
        <dbReference type="ChEBI" id="CHEBI:18420"/>
    </cofactor>
</comment>
<keyword evidence="7" id="KW-0460">Magnesium</keyword>
<keyword evidence="6" id="KW-0067">ATP-binding</keyword>
<dbReference type="GO" id="GO:0003723">
    <property type="term" value="F:RNA binding"/>
    <property type="evidence" value="ECO:0007669"/>
    <property type="project" value="InterPro"/>
</dbReference>
<dbReference type="PROSITE" id="PS51447">
    <property type="entry name" value="FDX_ACB"/>
    <property type="match status" value="1"/>
</dbReference>
<dbReference type="EMBL" id="MK814680">
    <property type="protein sequence ID" value="QCI07100.1"/>
    <property type="molecule type" value="Genomic_DNA"/>
</dbReference>
<dbReference type="InterPro" id="IPR005146">
    <property type="entry name" value="B3/B4_tRNA-bd"/>
</dbReference>
<keyword evidence="9" id="KW-0030">Aminoacyl-tRNA synthetase</keyword>
<dbReference type="Gene3D" id="3.30.56.10">
    <property type="match status" value="2"/>
</dbReference>
<dbReference type="InterPro" id="IPR036690">
    <property type="entry name" value="Fdx_antiC-bd_sf"/>
</dbReference>
<dbReference type="InterPro" id="IPR009061">
    <property type="entry name" value="DNA-bd_dom_put_sf"/>
</dbReference>
<geneLocation type="plastid" evidence="12"/>
<protein>
    <recommendedName>
        <fullName evidence="2">phenylalanine--tRNA ligase</fullName>
        <ecNumber evidence="2">6.1.1.20</ecNumber>
    </recommendedName>
</protein>
<dbReference type="SMART" id="SM00873">
    <property type="entry name" value="B3_4"/>
    <property type="match status" value="1"/>
</dbReference>
<evidence type="ECO:0000256" key="7">
    <source>
        <dbReference type="ARBA" id="ARBA00022842"/>
    </source>
</evidence>
<dbReference type="InterPro" id="IPR020825">
    <property type="entry name" value="Phe-tRNA_synthase-like_B3/B4"/>
</dbReference>
<evidence type="ECO:0000256" key="8">
    <source>
        <dbReference type="ARBA" id="ARBA00022917"/>
    </source>
</evidence>
<dbReference type="InterPro" id="IPR041616">
    <property type="entry name" value="PheRS_beta_core"/>
</dbReference>
<keyword evidence="3 12" id="KW-0436">Ligase</keyword>
<dbReference type="AlphaFoldDB" id="A0A4D6WXE4"/>
<dbReference type="PANTHER" id="PTHR10947:SF0">
    <property type="entry name" value="PHENYLALANINE--TRNA LIGASE BETA SUBUNIT"/>
    <property type="match status" value="1"/>
</dbReference>
<dbReference type="PROSITE" id="PS51483">
    <property type="entry name" value="B5"/>
    <property type="match status" value="1"/>
</dbReference>
<evidence type="ECO:0000256" key="3">
    <source>
        <dbReference type="ARBA" id="ARBA00022598"/>
    </source>
</evidence>
<gene>
    <name evidence="12" type="primary">syfB</name>
</gene>